<evidence type="ECO:0000256" key="8">
    <source>
        <dbReference type="ARBA" id="ARBA00023315"/>
    </source>
</evidence>
<dbReference type="InterPro" id="IPR003010">
    <property type="entry name" value="C-N_Hydrolase"/>
</dbReference>
<dbReference type="EMBL" id="JACIJN010000005">
    <property type="protein sequence ID" value="MBB5725901.1"/>
    <property type="molecule type" value="Genomic_DNA"/>
</dbReference>
<evidence type="ECO:0000313" key="11">
    <source>
        <dbReference type="EMBL" id="MBB5725901.1"/>
    </source>
</evidence>
<dbReference type="PANTHER" id="PTHR38686">
    <property type="entry name" value="APOLIPOPROTEIN N-ACYLTRANSFERASE"/>
    <property type="match status" value="1"/>
</dbReference>
<feature type="transmembrane region" description="Helical" evidence="9">
    <location>
        <begin position="34"/>
        <end position="50"/>
    </location>
</feature>
<dbReference type="HAMAP" id="MF_01148">
    <property type="entry name" value="Lnt"/>
    <property type="match status" value="1"/>
</dbReference>
<evidence type="ECO:0000259" key="10">
    <source>
        <dbReference type="PROSITE" id="PS50263"/>
    </source>
</evidence>
<dbReference type="GO" id="GO:0016746">
    <property type="term" value="F:acyltransferase activity"/>
    <property type="evidence" value="ECO:0007669"/>
    <property type="project" value="UniProtKB-KW"/>
</dbReference>
<gene>
    <name evidence="9" type="primary">lnt</name>
    <name evidence="11" type="ORF">FHS97_001833</name>
</gene>
<reference evidence="11 12" key="1">
    <citation type="submission" date="2020-08" db="EMBL/GenBank/DDBJ databases">
        <title>Genomic Encyclopedia of Type Strains, Phase IV (KMG-IV): sequencing the most valuable type-strain genomes for metagenomic binning, comparative biology and taxonomic classification.</title>
        <authorList>
            <person name="Goeker M."/>
        </authorList>
    </citation>
    <scope>NUCLEOTIDE SEQUENCE [LARGE SCALE GENOMIC DNA]</scope>
    <source>
        <strain evidence="11 12">DSM 101535</strain>
    </source>
</reference>
<name>A0ABR6N567_9SPHN</name>
<organism evidence="11 12">
    <name type="scientific">Sphingomonas endophytica</name>
    <dbReference type="NCBI Taxonomy" id="869719"/>
    <lineage>
        <taxon>Bacteria</taxon>
        <taxon>Pseudomonadati</taxon>
        <taxon>Pseudomonadota</taxon>
        <taxon>Alphaproteobacteria</taxon>
        <taxon>Sphingomonadales</taxon>
        <taxon>Sphingomonadaceae</taxon>
        <taxon>Sphingomonas</taxon>
    </lineage>
</organism>
<comment type="pathway">
    <text evidence="9">Protein modification; lipoprotein biosynthesis (N-acyl transfer).</text>
</comment>
<dbReference type="Pfam" id="PF00795">
    <property type="entry name" value="CN_hydrolase"/>
    <property type="match status" value="1"/>
</dbReference>
<evidence type="ECO:0000256" key="6">
    <source>
        <dbReference type="ARBA" id="ARBA00022989"/>
    </source>
</evidence>
<keyword evidence="4 9" id="KW-0808">Transferase</keyword>
<dbReference type="PROSITE" id="PS50263">
    <property type="entry name" value="CN_HYDROLASE"/>
    <property type="match status" value="1"/>
</dbReference>
<comment type="function">
    <text evidence="9">Catalyzes the phospholipid dependent N-acylation of the N-terminal cysteine of apolipoprotein, the last step in lipoprotein maturation.</text>
</comment>
<dbReference type="InterPro" id="IPR036526">
    <property type="entry name" value="C-N_Hydrolase_sf"/>
</dbReference>
<dbReference type="InterPro" id="IPR045378">
    <property type="entry name" value="LNT_N"/>
</dbReference>
<evidence type="ECO:0000256" key="7">
    <source>
        <dbReference type="ARBA" id="ARBA00023136"/>
    </source>
</evidence>
<evidence type="ECO:0000256" key="4">
    <source>
        <dbReference type="ARBA" id="ARBA00022679"/>
    </source>
</evidence>
<dbReference type="EC" id="2.3.1.269" evidence="9"/>
<protein>
    <recommendedName>
        <fullName evidence="9">Apolipoprotein N-acyltransferase</fullName>
        <shortName evidence="9">ALP N-acyltransferase</shortName>
        <ecNumber evidence="9">2.3.1.269</ecNumber>
    </recommendedName>
</protein>
<keyword evidence="12" id="KW-1185">Reference proteome</keyword>
<keyword evidence="8 9" id="KW-0012">Acyltransferase</keyword>
<dbReference type="InterPro" id="IPR004563">
    <property type="entry name" value="Apolipo_AcylTrfase"/>
</dbReference>
<keyword evidence="6 9" id="KW-1133">Transmembrane helix</keyword>
<dbReference type="Pfam" id="PF20154">
    <property type="entry name" value="LNT_N"/>
    <property type="match status" value="1"/>
</dbReference>
<dbReference type="Proteomes" id="UP000560131">
    <property type="component" value="Unassembled WGS sequence"/>
</dbReference>
<accession>A0ABR6N567</accession>
<feature type="transmembrane region" description="Helical" evidence="9">
    <location>
        <begin position="185"/>
        <end position="210"/>
    </location>
</feature>
<comment type="subcellular location">
    <subcellularLocation>
        <location evidence="1 9">Cell membrane</location>
        <topology evidence="1 9">Multi-pass membrane protein</topology>
    </subcellularLocation>
</comment>
<keyword evidence="5 9" id="KW-0812">Transmembrane</keyword>
<feature type="domain" description="CN hydrolase" evidence="10">
    <location>
        <begin position="254"/>
        <end position="508"/>
    </location>
</feature>
<dbReference type="Gene3D" id="3.60.110.10">
    <property type="entry name" value="Carbon-nitrogen hydrolase"/>
    <property type="match status" value="1"/>
</dbReference>
<feature type="transmembrane region" description="Helical" evidence="9">
    <location>
        <begin position="518"/>
        <end position="537"/>
    </location>
</feature>
<comment type="caution">
    <text evidence="11">The sequence shown here is derived from an EMBL/GenBank/DDBJ whole genome shotgun (WGS) entry which is preliminary data.</text>
</comment>
<feature type="transmembrane region" description="Helical" evidence="9">
    <location>
        <begin position="111"/>
        <end position="135"/>
    </location>
</feature>
<dbReference type="RefSeq" id="WP_184036106.1">
    <property type="nucleotide sequence ID" value="NZ_BAABAR010000003.1"/>
</dbReference>
<evidence type="ECO:0000313" key="12">
    <source>
        <dbReference type="Proteomes" id="UP000560131"/>
    </source>
</evidence>
<dbReference type="CDD" id="cd07571">
    <property type="entry name" value="ALP_N-acyl_transferase"/>
    <property type="match status" value="1"/>
</dbReference>
<keyword evidence="7 9" id="KW-0472">Membrane</keyword>
<evidence type="ECO:0000256" key="1">
    <source>
        <dbReference type="ARBA" id="ARBA00004651"/>
    </source>
</evidence>
<feature type="transmembrane region" description="Helical" evidence="9">
    <location>
        <begin position="217"/>
        <end position="238"/>
    </location>
</feature>
<evidence type="ECO:0000256" key="5">
    <source>
        <dbReference type="ARBA" id="ARBA00022692"/>
    </source>
</evidence>
<comment type="similarity">
    <text evidence="2 9">Belongs to the CN hydrolase family. Apolipoprotein N-acyltransferase subfamily.</text>
</comment>
<feature type="transmembrane region" description="Helical" evidence="9">
    <location>
        <begin position="147"/>
        <end position="165"/>
    </location>
</feature>
<keyword evidence="3 9" id="KW-1003">Cell membrane</keyword>
<sequence>MPRAASQETIVPPARQGSPALSYRSSIEAFPRRYPALTALLLGVAAACGFAPLELWWLAIAAFAGWIALIHAAPTRRQALWRGWAFGVGHFTINDNWFQHAFTFQDQMPHWLGYAAPLALALYLAVFPALCAGLAWRARRARIDAGFVLLFGACWILTEWMRSWLFTGYAWDPLAVMWVPVQPVAWLATLVGTYALSGLTVVAAGALLLLPAGRKQINVGILAFGILIVGQACSYVPWTAKPAEAADAPRLVVVQPNVPQDQRGESDQAMMLARLLRLSGKPGTAPRLVMWPEGVIRDFIEDDYPYWVYGNTSPWLTRTRMASVLGPRDMLLTGGTALQFDDKGDVTTASNSVFALDARGRIRGRYDKAHLVPYGEYLPMPWLLKPLGLSRLVPGDMDFAPGPGARTMTVPGFGAVGMQVCYEIIFSGQVVDPAQRPRLIFNPSNDAWFGNWGSPQFLAQARLRAIEEGLPVIRDTPTGISAVIAADGAVMATVARDVSGSIVVPIPPAHAATLFSRLGNWAALLVGAVLTLVAFALRRRSR</sequence>
<dbReference type="PANTHER" id="PTHR38686:SF1">
    <property type="entry name" value="APOLIPOPROTEIN N-ACYLTRANSFERASE"/>
    <property type="match status" value="1"/>
</dbReference>
<dbReference type="SUPFAM" id="SSF56317">
    <property type="entry name" value="Carbon-nitrogen hydrolase"/>
    <property type="match status" value="1"/>
</dbReference>
<comment type="catalytic activity">
    <reaction evidence="9">
        <text>N-terminal S-1,2-diacyl-sn-glyceryl-L-cysteinyl-[lipoprotein] + a glycerophospholipid = N-acyl-S-1,2-diacyl-sn-glyceryl-L-cysteinyl-[lipoprotein] + a 2-acyl-sn-glycero-3-phospholipid + H(+)</text>
        <dbReference type="Rhea" id="RHEA:48228"/>
        <dbReference type="Rhea" id="RHEA-COMP:14681"/>
        <dbReference type="Rhea" id="RHEA-COMP:14684"/>
        <dbReference type="ChEBI" id="CHEBI:15378"/>
        <dbReference type="ChEBI" id="CHEBI:136912"/>
        <dbReference type="ChEBI" id="CHEBI:140656"/>
        <dbReference type="ChEBI" id="CHEBI:140657"/>
        <dbReference type="ChEBI" id="CHEBI:140660"/>
        <dbReference type="EC" id="2.3.1.269"/>
    </reaction>
</comment>
<proteinExistence type="inferred from homology"/>
<evidence type="ECO:0000256" key="3">
    <source>
        <dbReference type="ARBA" id="ARBA00022475"/>
    </source>
</evidence>
<evidence type="ECO:0000256" key="9">
    <source>
        <dbReference type="HAMAP-Rule" id="MF_01148"/>
    </source>
</evidence>
<dbReference type="NCBIfam" id="TIGR00546">
    <property type="entry name" value="lnt"/>
    <property type="match status" value="1"/>
</dbReference>
<evidence type="ECO:0000256" key="2">
    <source>
        <dbReference type="ARBA" id="ARBA00010065"/>
    </source>
</evidence>